<name>A0ABR7AJ92_9SPHN</name>
<feature type="transmembrane region" description="Helical" evidence="1">
    <location>
        <begin position="254"/>
        <end position="275"/>
    </location>
</feature>
<evidence type="ECO:0008006" key="4">
    <source>
        <dbReference type="Google" id="ProtNLM"/>
    </source>
</evidence>
<feature type="transmembrane region" description="Helical" evidence="1">
    <location>
        <begin position="12"/>
        <end position="29"/>
    </location>
</feature>
<dbReference type="RefSeq" id="WP_187502218.1">
    <property type="nucleotide sequence ID" value="NZ_CP162536.1"/>
</dbReference>
<feature type="transmembrane region" description="Helical" evidence="1">
    <location>
        <begin position="132"/>
        <end position="154"/>
    </location>
</feature>
<dbReference type="Proteomes" id="UP000597613">
    <property type="component" value="Unassembled WGS sequence"/>
</dbReference>
<keyword evidence="3" id="KW-1185">Reference proteome</keyword>
<feature type="transmembrane region" description="Helical" evidence="1">
    <location>
        <begin position="332"/>
        <end position="358"/>
    </location>
</feature>
<organism evidence="2 3">
    <name type="scientific">Sphingomonas albertensis</name>
    <dbReference type="NCBI Taxonomy" id="2762591"/>
    <lineage>
        <taxon>Bacteria</taxon>
        <taxon>Pseudomonadati</taxon>
        <taxon>Pseudomonadota</taxon>
        <taxon>Alphaproteobacteria</taxon>
        <taxon>Sphingomonadales</taxon>
        <taxon>Sphingomonadaceae</taxon>
        <taxon>Sphingomonas</taxon>
    </lineage>
</organism>
<protein>
    <recommendedName>
        <fullName evidence="4">AcrB/AcrD/AcrF family protein</fullName>
    </recommendedName>
</protein>
<keyword evidence="1" id="KW-0812">Transmembrane</keyword>
<accession>A0ABR7AJ92</accession>
<feature type="transmembrane region" description="Helical" evidence="1">
    <location>
        <begin position="388"/>
        <end position="405"/>
    </location>
</feature>
<dbReference type="EMBL" id="JACONT010000002">
    <property type="protein sequence ID" value="MBC3940412.1"/>
    <property type="molecule type" value="Genomic_DNA"/>
</dbReference>
<gene>
    <name evidence="2" type="ORF">H8S47_01765</name>
</gene>
<feature type="transmembrane region" description="Helical" evidence="1">
    <location>
        <begin position="365"/>
        <end position="382"/>
    </location>
</feature>
<evidence type="ECO:0000313" key="2">
    <source>
        <dbReference type="EMBL" id="MBC3940412.1"/>
    </source>
</evidence>
<feature type="transmembrane region" description="Helical" evidence="1">
    <location>
        <begin position="185"/>
        <end position="211"/>
    </location>
</feature>
<sequence>MDRERLDLISDLTIAVLLAFVLGMAWSIGDWSSLSALRLPDTDDVMRLQQVRDWLGGQSWSDLTQYRLGAGVQMHWSRIADLGPALLITTATPLLGTQRAEVFAVTLWPILLFAAALLLVGRITRRLDPDAAHTAMVVAAIAYPATTIFVPGRIDHHGLQLVLLLGATLVAIGKPTFRNGAITGALAATSFVIGMETMPFFAVLGAAALLGWACEGRGGGARILGLGVGTLTGLGIGIAGLASRQWRYPACDGFTQQAATGLAIMAIVPLAVAVLGRHIISVRVRLAIAATLSLGALGVVRLQSPACGSPYGQVPILLRRLWLDHVGEAQSIVAAPFGVAFGYLGVMLAGVAASAWLLRRRPGRHAALLLALQCTAVAIAAVQLRGAYTGAMLGAPALAIMIGAARRRGILTLVPAWVLSTGMLYPIAAEAFVPSPRKPAPSASSCTSPQAIAALDHLSPGMVMAQIDVAPWGIAATPHAFVAGPYHRNTAGNVAMYRFFLGRSGQARAIADRWKVRYVVYCDGDFDSIRPAPDSMAQDLASRRIPAWLKPLDPTGNRIFEVVP</sequence>
<evidence type="ECO:0000256" key="1">
    <source>
        <dbReference type="SAM" id="Phobius"/>
    </source>
</evidence>
<reference evidence="2 3" key="1">
    <citation type="submission" date="2020-08" db="EMBL/GenBank/DDBJ databases">
        <title>Putative novel bacterial strains isolated from necrotic wheat leaf tissues caused by Xanthomonas translucens.</title>
        <authorList>
            <person name="Tambong J.T."/>
        </authorList>
    </citation>
    <scope>NUCLEOTIDE SEQUENCE [LARGE SCALE GENOMIC DNA]</scope>
    <source>
        <strain evidence="3">DOAB 1063</strain>
    </source>
</reference>
<comment type="caution">
    <text evidence="2">The sequence shown here is derived from an EMBL/GenBank/DDBJ whole genome shotgun (WGS) entry which is preliminary data.</text>
</comment>
<keyword evidence="1" id="KW-1133">Transmembrane helix</keyword>
<evidence type="ECO:0000313" key="3">
    <source>
        <dbReference type="Proteomes" id="UP000597613"/>
    </source>
</evidence>
<feature type="transmembrane region" description="Helical" evidence="1">
    <location>
        <begin position="102"/>
        <end position="120"/>
    </location>
</feature>
<feature type="transmembrane region" description="Helical" evidence="1">
    <location>
        <begin position="223"/>
        <end position="242"/>
    </location>
</feature>
<feature type="transmembrane region" description="Helical" evidence="1">
    <location>
        <begin position="282"/>
        <end position="302"/>
    </location>
</feature>
<keyword evidence="1" id="KW-0472">Membrane</keyword>
<proteinExistence type="predicted"/>
<feature type="transmembrane region" description="Helical" evidence="1">
    <location>
        <begin position="410"/>
        <end position="428"/>
    </location>
</feature>